<dbReference type="Proteomes" id="UP001249851">
    <property type="component" value="Unassembled WGS sequence"/>
</dbReference>
<evidence type="ECO:0000313" key="2">
    <source>
        <dbReference type="EMBL" id="KAK2560866.1"/>
    </source>
</evidence>
<proteinExistence type="predicted"/>
<evidence type="ECO:0000313" key="3">
    <source>
        <dbReference type="Proteomes" id="UP001249851"/>
    </source>
</evidence>
<evidence type="ECO:0000256" key="1">
    <source>
        <dbReference type="SAM" id="Phobius"/>
    </source>
</evidence>
<reference evidence="2" key="1">
    <citation type="journal article" date="2023" name="G3 (Bethesda)">
        <title>Whole genome assembly and annotation of the endangered Caribbean coral Acropora cervicornis.</title>
        <authorList>
            <person name="Selwyn J.D."/>
            <person name="Vollmer S.V."/>
        </authorList>
    </citation>
    <scope>NUCLEOTIDE SEQUENCE</scope>
    <source>
        <strain evidence="2">K2</strain>
    </source>
</reference>
<sequence length="71" mass="8065">MKSSQFHGSLRAKMIIRFQRSFVCPLEAGALSAFGLIGYLAFIIGFLGPCYRPFQRQERLKSCSPYEDTDL</sequence>
<keyword evidence="1" id="KW-1133">Transmembrane helix</keyword>
<dbReference type="EMBL" id="JARQWQ010000034">
    <property type="protein sequence ID" value="KAK2560866.1"/>
    <property type="molecule type" value="Genomic_DNA"/>
</dbReference>
<comment type="caution">
    <text evidence="2">The sequence shown here is derived from an EMBL/GenBank/DDBJ whole genome shotgun (WGS) entry which is preliminary data.</text>
</comment>
<protein>
    <submittedName>
        <fullName evidence="2">Uncharacterized protein</fullName>
    </submittedName>
</protein>
<name>A0AAD9V4F5_ACRCE</name>
<keyword evidence="1" id="KW-0812">Transmembrane</keyword>
<keyword evidence="1" id="KW-0472">Membrane</keyword>
<accession>A0AAD9V4F5</accession>
<keyword evidence="3" id="KW-1185">Reference proteome</keyword>
<organism evidence="2 3">
    <name type="scientific">Acropora cervicornis</name>
    <name type="common">Staghorn coral</name>
    <dbReference type="NCBI Taxonomy" id="6130"/>
    <lineage>
        <taxon>Eukaryota</taxon>
        <taxon>Metazoa</taxon>
        <taxon>Cnidaria</taxon>
        <taxon>Anthozoa</taxon>
        <taxon>Hexacorallia</taxon>
        <taxon>Scleractinia</taxon>
        <taxon>Astrocoeniina</taxon>
        <taxon>Acroporidae</taxon>
        <taxon>Acropora</taxon>
    </lineage>
</organism>
<gene>
    <name evidence="2" type="ORF">P5673_015972</name>
</gene>
<dbReference type="AlphaFoldDB" id="A0AAD9V4F5"/>
<feature type="transmembrane region" description="Helical" evidence="1">
    <location>
        <begin position="21"/>
        <end position="47"/>
    </location>
</feature>
<reference evidence="2" key="2">
    <citation type="journal article" date="2023" name="Science">
        <title>Genomic signatures of disease resistance in endangered staghorn corals.</title>
        <authorList>
            <person name="Vollmer S.V."/>
            <person name="Selwyn J.D."/>
            <person name="Despard B.A."/>
            <person name="Roesel C.L."/>
        </authorList>
    </citation>
    <scope>NUCLEOTIDE SEQUENCE</scope>
    <source>
        <strain evidence="2">K2</strain>
    </source>
</reference>